<accession>A0A9N9NQI1</accession>
<sequence>MTSPQISNKNQNKSLFYATFLDGFRGVAALCVVWAHTQTMYEQRLDLNSFDFLGFYG</sequence>
<name>A0A9N9NQI1_9GLOM</name>
<keyword evidence="3" id="KW-1185">Reference proteome</keyword>
<evidence type="ECO:0000313" key="2">
    <source>
        <dbReference type="EMBL" id="CAG8748912.1"/>
    </source>
</evidence>
<feature type="non-terminal residue" evidence="2">
    <location>
        <position position="57"/>
    </location>
</feature>
<dbReference type="OrthoDB" id="2316812at2759"/>
<evidence type="ECO:0000313" key="3">
    <source>
        <dbReference type="Proteomes" id="UP000789759"/>
    </source>
</evidence>
<dbReference type="AlphaFoldDB" id="A0A9N9NQI1"/>
<keyword evidence="1" id="KW-0472">Membrane</keyword>
<gene>
    <name evidence="2" type="ORF">CPELLU_LOCUS14577</name>
</gene>
<keyword evidence="1" id="KW-1133">Transmembrane helix</keyword>
<evidence type="ECO:0000256" key="1">
    <source>
        <dbReference type="SAM" id="Phobius"/>
    </source>
</evidence>
<dbReference type="EMBL" id="CAJVQA010017466">
    <property type="protein sequence ID" value="CAG8748912.1"/>
    <property type="molecule type" value="Genomic_DNA"/>
</dbReference>
<feature type="transmembrane region" description="Helical" evidence="1">
    <location>
        <begin position="15"/>
        <end position="35"/>
    </location>
</feature>
<dbReference type="Proteomes" id="UP000789759">
    <property type="component" value="Unassembled WGS sequence"/>
</dbReference>
<proteinExistence type="predicted"/>
<organism evidence="2 3">
    <name type="scientific">Cetraspora pellucida</name>
    <dbReference type="NCBI Taxonomy" id="1433469"/>
    <lineage>
        <taxon>Eukaryota</taxon>
        <taxon>Fungi</taxon>
        <taxon>Fungi incertae sedis</taxon>
        <taxon>Mucoromycota</taxon>
        <taxon>Glomeromycotina</taxon>
        <taxon>Glomeromycetes</taxon>
        <taxon>Diversisporales</taxon>
        <taxon>Gigasporaceae</taxon>
        <taxon>Cetraspora</taxon>
    </lineage>
</organism>
<protein>
    <submittedName>
        <fullName evidence="2">13183_t:CDS:1</fullName>
    </submittedName>
</protein>
<reference evidence="2" key="1">
    <citation type="submission" date="2021-06" db="EMBL/GenBank/DDBJ databases">
        <authorList>
            <person name="Kallberg Y."/>
            <person name="Tangrot J."/>
            <person name="Rosling A."/>
        </authorList>
    </citation>
    <scope>NUCLEOTIDE SEQUENCE</scope>
    <source>
        <strain evidence="2">FL966</strain>
    </source>
</reference>
<keyword evidence="1" id="KW-0812">Transmembrane</keyword>
<comment type="caution">
    <text evidence="2">The sequence shown here is derived from an EMBL/GenBank/DDBJ whole genome shotgun (WGS) entry which is preliminary data.</text>
</comment>